<sequence length="76" mass="8993">MQRFFFEKKSEGVKRGKKHLVEYIATIACSTFLRIKQSLPTPARKRKISKAKRISFIKKIKKQQNSFQSFKERSEA</sequence>
<dbReference type="AlphaFoldDB" id="A0AAD3SXX0"/>
<dbReference type="Proteomes" id="UP001279734">
    <property type="component" value="Unassembled WGS sequence"/>
</dbReference>
<reference evidence="1" key="1">
    <citation type="submission" date="2023-05" db="EMBL/GenBank/DDBJ databases">
        <title>Nepenthes gracilis genome sequencing.</title>
        <authorList>
            <person name="Fukushima K."/>
        </authorList>
    </citation>
    <scope>NUCLEOTIDE SEQUENCE</scope>
    <source>
        <strain evidence="1">SING2019-196</strain>
    </source>
</reference>
<protein>
    <submittedName>
        <fullName evidence="1">Uncharacterized protein</fullName>
    </submittedName>
</protein>
<name>A0AAD3SXX0_NEPGR</name>
<gene>
    <name evidence="1" type="ORF">Nepgr_020595</name>
</gene>
<evidence type="ECO:0000313" key="2">
    <source>
        <dbReference type="Proteomes" id="UP001279734"/>
    </source>
</evidence>
<dbReference type="EMBL" id="BSYO01000019">
    <property type="protein sequence ID" value="GMH18754.1"/>
    <property type="molecule type" value="Genomic_DNA"/>
</dbReference>
<proteinExistence type="predicted"/>
<keyword evidence="2" id="KW-1185">Reference proteome</keyword>
<accession>A0AAD3SXX0</accession>
<comment type="caution">
    <text evidence="1">The sequence shown here is derived from an EMBL/GenBank/DDBJ whole genome shotgun (WGS) entry which is preliminary data.</text>
</comment>
<organism evidence="1 2">
    <name type="scientific">Nepenthes gracilis</name>
    <name type="common">Slender pitcher plant</name>
    <dbReference type="NCBI Taxonomy" id="150966"/>
    <lineage>
        <taxon>Eukaryota</taxon>
        <taxon>Viridiplantae</taxon>
        <taxon>Streptophyta</taxon>
        <taxon>Embryophyta</taxon>
        <taxon>Tracheophyta</taxon>
        <taxon>Spermatophyta</taxon>
        <taxon>Magnoliopsida</taxon>
        <taxon>eudicotyledons</taxon>
        <taxon>Gunneridae</taxon>
        <taxon>Pentapetalae</taxon>
        <taxon>Caryophyllales</taxon>
        <taxon>Nepenthaceae</taxon>
        <taxon>Nepenthes</taxon>
    </lineage>
</organism>
<evidence type="ECO:0000313" key="1">
    <source>
        <dbReference type="EMBL" id="GMH18754.1"/>
    </source>
</evidence>